<evidence type="ECO:0000256" key="3">
    <source>
        <dbReference type="ARBA" id="ARBA00005267"/>
    </source>
</evidence>
<organism evidence="9 10">
    <name type="scientific">Lapidilactobacillus gannanensis</name>
    <dbReference type="NCBI Taxonomy" id="2486002"/>
    <lineage>
        <taxon>Bacteria</taxon>
        <taxon>Bacillati</taxon>
        <taxon>Bacillota</taxon>
        <taxon>Bacilli</taxon>
        <taxon>Lactobacillales</taxon>
        <taxon>Lactobacillaceae</taxon>
        <taxon>Lapidilactobacillus</taxon>
    </lineage>
</organism>
<dbReference type="PROSITE" id="PS50902">
    <property type="entry name" value="FLAVODOXIN_LIKE"/>
    <property type="match status" value="1"/>
</dbReference>
<dbReference type="Proteomes" id="UP001597191">
    <property type="component" value="Unassembled WGS sequence"/>
</dbReference>
<dbReference type="SUPFAM" id="SSF52218">
    <property type="entry name" value="Flavoproteins"/>
    <property type="match status" value="1"/>
</dbReference>
<protein>
    <submittedName>
        <fullName evidence="9">Flavodoxin domain-containing protein</fullName>
    </submittedName>
</protein>
<name>A0ABW4BLF4_9LACO</name>
<evidence type="ECO:0000256" key="1">
    <source>
        <dbReference type="ARBA" id="ARBA00001917"/>
    </source>
</evidence>
<dbReference type="PANTHER" id="PTHR42809">
    <property type="entry name" value="FLAVODOXIN 2"/>
    <property type="match status" value="1"/>
</dbReference>
<reference evidence="10" key="1">
    <citation type="journal article" date="2019" name="Int. J. Syst. Evol. Microbiol.">
        <title>The Global Catalogue of Microorganisms (GCM) 10K type strain sequencing project: providing services to taxonomists for standard genome sequencing and annotation.</title>
        <authorList>
            <consortium name="The Broad Institute Genomics Platform"/>
            <consortium name="The Broad Institute Genome Sequencing Center for Infectious Disease"/>
            <person name="Wu L."/>
            <person name="Ma J."/>
        </authorList>
    </citation>
    <scope>NUCLEOTIDE SEQUENCE [LARGE SCALE GENOMIC DNA]</scope>
    <source>
        <strain evidence="10">CCM 8937</strain>
    </source>
</reference>
<evidence type="ECO:0000313" key="10">
    <source>
        <dbReference type="Proteomes" id="UP001597191"/>
    </source>
</evidence>
<evidence type="ECO:0000313" key="9">
    <source>
        <dbReference type="EMBL" id="MFD1410728.1"/>
    </source>
</evidence>
<evidence type="ECO:0000259" key="8">
    <source>
        <dbReference type="PROSITE" id="PS50902"/>
    </source>
</evidence>
<dbReference type="RefSeq" id="WP_125650355.1">
    <property type="nucleotide sequence ID" value="NZ_JBHTOH010000024.1"/>
</dbReference>
<evidence type="ECO:0000256" key="2">
    <source>
        <dbReference type="ARBA" id="ARBA00003297"/>
    </source>
</evidence>
<dbReference type="EMBL" id="JBHTOH010000024">
    <property type="protein sequence ID" value="MFD1410728.1"/>
    <property type="molecule type" value="Genomic_DNA"/>
</dbReference>
<keyword evidence="6" id="KW-0288">FMN</keyword>
<dbReference type="PANTHER" id="PTHR42809:SF1">
    <property type="entry name" value="FLAVODOXIN 1"/>
    <property type="match status" value="1"/>
</dbReference>
<keyword evidence="5" id="KW-0285">Flavoprotein</keyword>
<dbReference type="Gene3D" id="3.40.50.360">
    <property type="match status" value="1"/>
</dbReference>
<evidence type="ECO:0000256" key="7">
    <source>
        <dbReference type="ARBA" id="ARBA00022982"/>
    </source>
</evidence>
<dbReference type="InterPro" id="IPR008254">
    <property type="entry name" value="Flavodoxin/NO_synth"/>
</dbReference>
<feature type="domain" description="Flavodoxin-like" evidence="8">
    <location>
        <begin position="5"/>
        <end position="144"/>
    </location>
</feature>
<keyword evidence="7" id="KW-0249">Electron transport</keyword>
<comment type="function">
    <text evidence="2">Low-potential electron donor to a number of redox enzymes.</text>
</comment>
<proteinExistence type="inferred from homology"/>
<comment type="similarity">
    <text evidence="3">Belongs to the flavodoxin family.</text>
</comment>
<comment type="caution">
    <text evidence="9">The sequence shown here is derived from an EMBL/GenBank/DDBJ whole genome shotgun (WGS) entry which is preliminary data.</text>
</comment>
<gene>
    <name evidence="9" type="ORF">ACFQ4R_03755</name>
</gene>
<keyword evidence="10" id="KW-1185">Reference proteome</keyword>
<comment type="cofactor">
    <cofactor evidence="1">
        <name>FMN</name>
        <dbReference type="ChEBI" id="CHEBI:58210"/>
    </cofactor>
</comment>
<sequence length="151" mass="16962">MADKIALIYASKSGRNEKVAQYLGKQFQQLDQPVEIAEMMTFPVEKLADFAGVVVVSYTYYEGQLPDEAVAFFDDLETTDLRGKYYALAGSSSIQHRYFGRALDLFDQKLAYLGAQRATAVLKINLDSDRADLARLDAFCQQVVDFAHNKD</sequence>
<keyword evidence="4" id="KW-0813">Transport</keyword>
<evidence type="ECO:0000256" key="6">
    <source>
        <dbReference type="ARBA" id="ARBA00022643"/>
    </source>
</evidence>
<accession>A0ABW4BLF4</accession>
<evidence type="ECO:0000256" key="5">
    <source>
        <dbReference type="ARBA" id="ARBA00022630"/>
    </source>
</evidence>
<dbReference type="InterPro" id="IPR050619">
    <property type="entry name" value="Flavodoxin"/>
</dbReference>
<evidence type="ECO:0000256" key="4">
    <source>
        <dbReference type="ARBA" id="ARBA00022448"/>
    </source>
</evidence>
<dbReference type="Pfam" id="PF00258">
    <property type="entry name" value="Flavodoxin_1"/>
    <property type="match status" value="1"/>
</dbReference>
<dbReference type="InterPro" id="IPR029039">
    <property type="entry name" value="Flavoprotein-like_sf"/>
</dbReference>